<dbReference type="AlphaFoldDB" id="A0AAV2SAY4"/>
<dbReference type="InterPro" id="IPR017907">
    <property type="entry name" value="Znf_RING_CS"/>
</dbReference>
<dbReference type="GO" id="GO:0061630">
    <property type="term" value="F:ubiquitin protein ligase activity"/>
    <property type="evidence" value="ECO:0007669"/>
    <property type="project" value="TreeGrafter"/>
</dbReference>
<sequence length="316" mass="36128">MDIPECSICCEGLDDSVRRPRCLPCGHTICTMCIDMSIVKGDRTCPSCRQPHNVEAASNLPVNFFLEEMFQKMALKSCETSRNNTETSADVRKNKEIITSETNDYLYSIEIGIQELQNELILKASLIDSQQANLTQMLAEVECLKKDIQKEKEVKHEIEGTIDELEQKRSFLENSVGKIQKSRTSKEVFNIHEDVKRKLQMSTLCQDDAREDLNMNTARPTIVYQRINQIVHNDGGVGRGVIRQQQQRSPGFFKLPLLSDVLNLSKGVKPDRIKKSVRNERPPPVKEIGSVPWYSRGSEIDYLRSCHEACNIHRRF</sequence>
<evidence type="ECO:0000256" key="4">
    <source>
        <dbReference type="PROSITE-ProRule" id="PRU00175"/>
    </source>
</evidence>
<dbReference type="GO" id="GO:0016567">
    <property type="term" value="P:protein ubiquitination"/>
    <property type="evidence" value="ECO:0007669"/>
    <property type="project" value="TreeGrafter"/>
</dbReference>
<protein>
    <recommendedName>
        <fullName evidence="6">RING-type domain-containing protein</fullName>
    </recommendedName>
</protein>
<dbReference type="InterPro" id="IPR013083">
    <property type="entry name" value="Znf_RING/FYVE/PHD"/>
</dbReference>
<keyword evidence="1" id="KW-0479">Metal-binding</keyword>
<dbReference type="InterPro" id="IPR018957">
    <property type="entry name" value="Znf_C3HC4_RING-type"/>
</dbReference>
<dbReference type="PANTHER" id="PTHR22791">
    <property type="entry name" value="RING-TYPE DOMAIN-CONTAINING PROTEIN"/>
    <property type="match status" value="1"/>
</dbReference>
<evidence type="ECO:0000259" key="6">
    <source>
        <dbReference type="PROSITE" id="PS50089"/>
    </source>
</evidence>
<dbReference type="SUPFAM" id="SSF57850">
    <property type="entry name" value="RING/U-box"/>
    <property type="match status" value="1"/>
</dbReference>
<name>A0AAV2SAY4_MEGNR</name>
<dbReference type="InterPro" id="IPR001841">
    <property type="entry name" value="Znf_RING"/>
</dbReference>
<dbReference type="GO" id="GO:0008270">
    <property type="term" value="F:zinc ion binding"/>
    <property type="evidence" value="ECO:0007669"/>
    <property type="project" value="UniProtKB-KW"/>
</dbReference>
<feature type="non-terminal residue" evidence="7">
    <location>
        <position position="316"/>
    </location>
</feature>
<evidence type="ECO:0000256" key="2">
    <source>
        <dbReference type="ARBA" id="ARBA00022771"/>
    </source>
</evidence>
<evidence type="ECO:0000256" key="3">
    <source>
        <dbReference type="ARBA" id="ARBA00022833"/>
    </source>
</evidence>
<dbReference type="Pfam" id="PF00097">
    <property type="entry name" value="zf-C3HC4"/>
    <property type="match status" value="1"/>
</dbReference>
<dbReference type="Proteomes" id="UP001497623">
    <property type="component" value="Unassembled WGS sequence"/>
</dbReference>
<comment type="caution">
    <text evidence="7">The sequence shown here is derived from an EMBL/GenBank/DDBJ whole genome shotgun (WGS) entry which is preliminary data.</text>
</comment>
<dbReference type="PANTHER" id="PTHR22791:SF6">
    <property type="entry name" value="RING-TYPE DOMAIN-CONTAINING PROTEIN"/>
    <property type="match status" value="1"/>
</dbReference>
<evidence type="ECO:0000256" key="1">
    <source>
        <dbReference type="ARBA" id="ARBA00022723"/>
    </source>
</evidence>
<feature type="domain" description="RING-type" evidence="6">
    <location>
        <begin position="6"/>
        <end position="49"/>
    </location>
</feature>
<keyword evidence="8" id="KW-1185">Reference proteome</keyword>
<feature type="coiled-coil region" evidence="5">
    <location>
        <begin position="127"/>
        <end position="182"/>
    </location>
</feature>
<keyword evidence="2 4" id="KW-0863">Zinc-finger</keyword>
<evidence type="ECO:0000256" key="5">
    <source>
        <dbReference type="SAM" id="Coils"/>
    </source>
</evidence>
<evidence type="ECO:0000313" key="8">
    <source>
        <dbReference type="Proteomes" id="UP001497623"/>
    </source>
</evidence>
<dbReference type="EMBL" id="CAXKWB010050117">
    <property type="protein sequence ID" value="CAL4169383.1"/>
    <property type="molecule type" value="Genomic_DNA"/>
</dbReference>
<evidence type="ECO:0000313" key="7">
    <source>
        <dbReference type="EMBL" id="CAL4169383.1"/>
    </source>
</evidence>
<dbReference type="Gene3D" id="3.30.40.10">
    <property type="entry name" value="Zinc/RING finger domain, C3HC4 (zinc finger)"/>
    <property type="match status" value="1"/>
</dbReference>
<dbReference type="SMART" id="SM00184">
    <property type="entry name" value="RING"/>
    <property type="match status" value="1"/>
</dbReference>
<dbReference type="PROSITE" id="PS00518">
    <property type="entry name" value="ZF_RING_1"/>
    <property type="match status" value="1"/>
</dbReference>
<dbReference type="PROSITE" id="PS50089">
    <property type="entry name" value="ZF_RING_2"/>
    <property type="match status" value="1"/>
</dbReference>
<proteinExistence type="predicted"/>
<keyword evidence="3" id="KW-0862">Zinc</keyword>
<organism evidence="7 8">
    <name type="scientific">Meganyctiphanes norvegica</name>
    <name type="common">Northern krill</name>
    <name type="synonym">Thysanopoda norvegica</name>
    <dbReference type="NCBI Taxonomy" id="48144"/>
    <lineage>
        <taxon>Eukaryota</taxon>
        <taxon>Metazoa</taxon>
        <taxon>Ecdysozoa</taxon>
        <taxon>Arthropoda</taxon>
        <taxon>Crustacea</taxon>
        <taxon>Multicrustacea</taxon>
        <taxon>Malacostraca</taxon>
        <taxon>Eumalacostraca</taxon>
        <taxon>Eucarida</taxon>
        <taxon>Euphausiacea</taxon>
        <taxon>Euphausiidae</taxon>
        <taxon>Meganyctiphanes</taxon>
    </lineage>
</organism>
<dbReference type="InterPro" id="IPR051435">
    <property type="entry name" value="RING_finger_E3_ubiq-ligases"/>
</dbReference>
<keyword evidence="5" id="KW-0175">Coiled coil</keyword>
<gene>
    <name evidence="7" type="ORF">MNOR_LOCUS33869</name>
</gene>
<accession>A0AAV2SAY4</accession>
<reference evidence="7 8" key="1">
    <citation type="submission" date="2024-05" db="EMBL/GenBank/DDBJ databases">
        <authorList>
            <person name="Wallberg A."/>
        </authorList>
    </citation>
    <scope>NUCLEOTIDE SEQUENCE [LARGE SCALE GENOMIC DNA]</scope>
</reference>